<keyword evidence="8" id="KW-1185">Reference proteome</keyword>
<dbReference type="Pfam" id="PF00578">
    <property type="entry name" value="AhpC-TSA"/>
    <property type="match status" value="1"/>
</dbReference>
<proteinExistence type="predicted"/>
<dbReference type="RefSeq" id="WP_054669041.1">
    <property type="nucleotide sequence ID" value="NZ_BMOF01000023.1"/>
</dbReference>
<dbReference type="SUPFAM" id="SSF52833">
    <property type="entry name" value="Thioredoxin-like"/>
    <property type="match status" value="1"/>
</dbReference>
<feature type="domain" description="Thioredoxin" evidence="6">
    <location>
        <begin position="32"/>
        <end position="171"/>
    </location>
</feature>
<evidence type="ECO:0000256" key="4">
    <source>
        <dbReference type="ARBA" id="ARBA00023157"/>
    </source>
</evidence>
<dbReference type="PROSITE" id="PS51352">
    <property type="entry name" value="THIOREDOXIN_2"/>
    <property type="match status" value="1"/>
</dbReference>
<evidence type="ECO:0000256" key="5">
    <source>
        <dbReference type="ARBA" id="ARBA00023284"/>
    </source>
</evidence>
<dbReference type="AlphaFoldDB" id="A0A8J3B896"/>
<gene>
    <name evidence="7" type="primary">resA</name>
    <name evidence="7" type="ORF">GCM10007043_13300</name>
</gene>
<dbReference type="EMBL" id="BMOF01000023">
    <property type="protein sequence ID" value="GGK00613.1"/>
    <property type="molecule type" value="Genomic_DNA"/>
</dbReference>
<dbReference type="Gene3D" id="3.40.30.10">
    <property type="entry name" value="Glutaredoxin"/>
    <property type="match status" value="1"/>
</dbReference>
<dbReference type="Proteomes" id="UP000637720">
    <property type="component" value="Unassembled WGS sequence"/>
</dbReference>
<name>A0A8J3B896_9BACI</name>
<reference evidence="7" key="1">
    <citation type="journal article" date="2014" name="Int. J. Syst. Evol. Microbiol.">
        <title>Complete genome sequence of Corynebacterium casei LMG S-19264T (=DSM 44701T), isolated from a smear-ripened cheese.</title>
        <authorList>
            <consortium name="US DOE Joint Genome Institute (JGI-PGF)"/>
            <person name="Walter F."/>
            <person name="Albersmeier A."/>
            <person name="Kalinowski J."/>
            <person name="Ruckert C."/>
        </authorList>
    </citation>
    <scope>NUCLEOTIDE SEQUENCE</scope>
    <source>
        <strain evidence="7">JCM 14719</strain>
    </source>
</reference>
<evidence type="ECO:0000256" key="2">
    <source>
        <dbReference type="ARBA" id="ARBA00022748"/>
    </source>
</evidence>
<dbReference type="InterPro" id="IPR050553">
    <property type="entry name" value="Thioredoxin_ResA/DsbE_sf"/>
</dbReference>
<dbReference type="NCBIfam" id="NF002854">
    <property type="entry name" value="PRK03147.1"/>
    <property type="match status" value="1"/>
</dbReference>
<organism evidence="7 8">
    <name type="scientific">Calditerricola satsumensis</name>
    <dbReference type="NCBI Taxonomy" id="373054"/>
    <lineage>
        <taxon>Bacteria</taxon>
        <taxon>Bacillati</taxon>
        <taxon>Bacillota</taxon>
        <taxon>Bacilli</taxon>
        <taxon>Bacillales</taxon>
        <taxon>Bacillaceae</taxon>
        <taxon>Calditerricola</taxon>
    </lineage>
</organism>
<protein>
    <submittedName>
        <fullName evidence="7">Thiol-disulfide oxidoreductase ResA</fullName>
    </submittedName>
</protein>
<reference evidence="7" key="2">
    <citation type="submission" date="2020-09" db="EMBL/GenBank/DDBJ databases">
        <authorList>
            <person name="Sun Q."/>
            <person name="Ohkuma M."/>
        </authorList>
    </citation>
    <scope>NUCLEOTIDE SEQUENCE</scope>
    <source>
        <strain evidence="7">JCM 14719</strain>
    </source>
</reference>
<keyword evidence="5" id="KW-0676">Redox-active center</keyword>
<keyword evidence="4" id="KW-1015">Disulfide bond</keyword>
<dbReference type="PROSITE" id="PS00194">
    <property type="entry name" value="THIOREDOXIN_1"/>
    <property type="match status" value="1"/>
</dbReference>
<dbReference type="InterPro" id="IPR036249">
    <property type="entry name" value="Thioredoxin-like_sf"/>
</dbReference>
<keyword evidence="3" id="KW-0812">Transmembrane</keyword>
<dbReference type="GO" id="GO:0016491">
    <property type="term" value="F:oxidoreductase activity"/>
    <property type="evidence" value="ECO:0007669"/>
    <property type="project" value="InterPro"/>
</dbReference>
<dbReference type="InterPro" id="IPR000866">
    <property type="entry name" value="AhpC/TSA"/>
</dbReference>
<evidence type="ECO:0000256" key="1">
    <source>
        <dbReference type="ARBA" id="ARBA00004196"/>
    </source>
</evidence>
<dbReference type="GO" id="GO:0030313">
    <property type="term" value="C:cell envelope"/>
    <property type="evidence" value="ECO:0007669"/>
    <property type="project" value="UniProtKB-SubCell"/>
</dbReference>
<evidence type="ECO:0000313" key="8">
    <source>
        <dbReference type="Proteomes" id="UP000637720"/>
    </source>
</evidence>
<dbReference type="InterPro" id="IPR017937">
    <property type="entry name" value="Thioredoxin_CS"/>
</dbReference>
<comment type="subcellular location">
    <subcellularLocation>
        <location evidence="1">Cell envelope</location>
    </subcellularLocation>
</comment>
<evidence type="ECO:0000259" key="6">
    <source>
        <dbReference type="PROSITE" id="PS51352"/>
    </source>
</evidence>
<dbReference type="GO" id="GO:0017004">
    <property type="term" value="P:cytochrome complex assembly"/>
    <property type="evidence" value="ECO:0007669"/>
    <property type="project" value="UniProtKB-KW"/>
</dbReference>
<dbReference type="InterPro" id="IPR013766">
    <property type="entry name" value="Thioredoxin_domain"/>
</dbReference>
<keyword evidence="2" id="KW-0201">Cytochrome c-type biogenesis</keyword>
<evidence type="ECO:0000313" key="7">
    <source>
        <dbReference type="EMBL" id="GGK00613.1"/>
    </source>
</evidence>
<accession>A0A8J3B896</accession>
<evidence type="ECO:0000256" key="3">
    <source>
        <dbReference type="ARBA" id="ARBA00022968"/>
    </source>
</evidence>
<dbReference type="PANTHER" id="PTHR42852:SF6">
    <property type="entry name" value="THIOL:DISULFIDE INTERCHANGE PROTEIN DSBE"/>
    <property type="match status" value="1"/>
</dbReference>
<comment type="caution">
    <text evidence="7">The sequence shown here is derived from an EMBL/GenBank/DDBJ whole genome shotgun (WGS) entry which is preliminary data.</text>
</comment>
<dbReference type="GO" id="GO:0016209">
    <property type="term" value="F:antioxidant activity"/>
    <property type="evidence" value="ECO:0007669"/>
    <property type="project" value="InterPro"/>
</dbReference>
<keyword evidence="3" id="KW-0735">Signal-anchor</keyword>
<sequence>MNRMLRPLVLGVLALAVIVTFYRAFGEDPQVMEKGKAAPDFTLQTVDGKPLTLSDLRGQAVVLNFWATWCPPCRREMPALQAAYEAYREKGVVVVGVNFGESRATVRGFLSRYGITFPVVLDQDQQITSKMYEVKSFPTTVFIDARGTVRAVHIGELNRQLLDQYLAPLLPRT</sequence>
<dbReference type="PANTHER" id="PTHR42852">
    <property type="entry name" value="THIOL:DISULFIDE INTERCHANGE PROTEIN DSBE"/>
    <property type="match status" value="1"/>
</dbReference>
<dbReference type="CDD" id="cd02966">
    <property type="entry name" value="TlpA_like_family"/>
    <property type="match status" value="1"/>
</dbReference>